<evidence type="ECO:0000313" key="3">
    <source>
        <dbReference type="Proteomes" id="UP000289886"/>
    </source>
</evidence>
<proteinExistence type="predicted"/>
<keyword evidence="3" id="KW-1185">Reference proteome</keyword>
<dbReference type="Proteomes" id="UP000289886">
    <property type="component" value="Unassembled WGS sequence"/>
</dbReference>
<feature type="domain" description="Gamma-secretase-activating protein C-terminal" evidence="1">
    <location>
        <begin position="37"/>
        <end position="69"/>
    </location>
</feature>
<comment type="caution">
    <text evidence="2">The sequence shown here is derived from an EMBL/GenBank/DDBJ whole genome shotgun (WGS) entry which is preliminary data.</text>
</comment>
<dbReference type="AlphaFoldDB" id="A0A444UAX4"/>
<reference evidence="2 3" key="1">
    <citation type="submission" date="2019-01" db="EMBL/GenBank/DDBJ databases">
        <title>Draft Genome and Complete Hox-Cluster Characterization of the Sterlet Sturgeon (Acipenser ruthenus).</title>
        <authorList>
            <person name="Wei Q."/>
        </authorList>
    </citation>
    <scope>NUCLEOTIDE SEQUENCE [LARGE SCALE GENOMIC DNA]</scope>
    <source>
        <strain evidence="2">WHYD16114868_AA</strain>
        <tissue evidence="2">Blood</tissue>
    </source>
</reference>
<sequence length="101" mass="11313">MPMPACRPENYSTSSDNLTASSLRQYCFLLIYSAEPSKQQGSSAEWAVFHVMSKILEAAKGLCLPLPPALNPFEEQENVDAHFVEEIALKQTFILMGFEEK</sequence>
<accession>A0A444UAX4</accession>
<protein>
    <recommendedName>
        <fullName evidence="1">Gamma-secretase-activating protein C-terminal domain-containing protein</fullName>
    </recommendedName>
</protein>
<dbReference type="EMBL" id="SCEB01214918">
    <property type="protein sequence ID" value="RXM32312.1"/>
    <property type="molecule type" value="Genomic_DNA"/>
</dbReference>
<evidence type="ECO:0000259" key="1">
    <source>
        <dbReference type="Pfam" id="PF14959"/>
    </source>
</evidence>
<dbReference type="Pfam" id="PF14959">
    <property type="entry name" value="GSAP-16"/>
    <property type="match status" value="1"/>
</dbReference>
<name>A0A444UAX4_ACIRT</name>
<dbReference type="InterPro" id="IPR028010">
    <property type="entry name" value="GSAP_C_dom"/>
</dbReference>
<gene>
    <name evidence="2" type="ORF">EOD39_6228</name>
</gene>
<organism evidence="2 3">
    <name type="scientific">Acipenser ruthenus</name>
    <name type="common">Sterlet sturgeon</name>
    <dbReference type="NCBI Taxonomy" id="7906"/>
    <lineage>
        <taxon>Eukaryota</taxon>
        <taxon>Metazoa</taxon>
        <taxon>Chordata</taxon>
        <taxon>Craniata</taxon>
        <taxon>Vertebrata</taxon>
        <taxon>Euteleostomi</taxon>
        <taxon>Actinopterygii</taxon>
        <taxon>Chondrostei</taxon>
        <taxon>Acipenseriformes</taxon>
        <taxon>Acipenseridae</taxon>
        <taxon>Acipenser</taxon>
    </lineage>
</organism>
<evidence type="ECO:0000313" key="2">
    <source>
        <dbReference type="EMBL" id="RXM32312.1"/>
    </source>
</evidence>